<evidence type="ECO:0000313" key="10">
    <source>
        <dbReference type="Proteomes" id="UP001138997"/>
    </source>
</evidence>
<protein>
    <submittedName>
        <fullName evidence="9">MFS transporter</fullName>
    </submittedName>
</protein>
<dbReference type="RefSeq" id="WP_231439584.1">
    <property type="nucleotide sequence ID" value="NZ_JAJOMB010000003.1"/>
</dbReference>
<keyword evidence="6 7" id="KW-0472">Membrane</keyword>
<feature type="transmembrane region" description="Helical" evidence="7">
    <location>
        <begin position="59"/>
        <end position="80"/>
    </location>
</feature>
<organism evidence="9 10">
    <name type="scientific">Kineosporia babensis</name>
    <dbReference type="NCBI Taxonomy" id="499548"/>
    <lineage>
        <taxon>Bacteria</taxon>
        <taxon>Bacillati</taxon>
        <taxon>Actinomycetota</taxon>
        <taxon>Actinomycetes</taxon>
        <taxon>Kineosporiales</taxon>
        <taxon>Kineosporiaceae</taxon>
        <taxon>Kineosporia</taxon>
    </lineage>
</organism>
<gene>
    <name evidence="9" type="ORF">LR394_06715</name>
</gene>
<dbReference type="AlphaFoldDB" id="A0A9X1NC59"/>
<dbReference type="PROSITE" id="PS50850">
    <property type="entry name" value="MFS"/>
    <property type="match status" value="1"/>
</dbReference>
<evidence type="ECO:0000256" key="1">
    <source>
        <dbReference type="ARBA" id="ARBA00004429"/>
    </source>
</evidence>
<dbReference type="Gene3D" id="1.20.1250.20">
    <property type="entry name" value="MFS general substrate transporter like domains"/>
    <property type="match status" value="1"/>
</dbReference>
<keyword evidence="10" id="KW-1185">Reference proteome</keyword>
<dbReference type="PANTHER" id="PTHR23513:SF9">
    <property type="entry name" value="ENTEROBACTIN EXPORTER ENTS"/>
    <property type="match status" value="1"/>
</dbReference>
<keyword evidence="3" id="KW-1003">Cell membrane</keyword>
<reference evidence="9" key="1">
    <citation type="submission" date="2021-11" db="EMBL/GenBank/DDBJ databases">
        <title>Streptomyces corallinus and Kineosporia corallina sp. nov., two new coral-derived marine actinobacteria.</title>
        <authorList>
            <person name="Buangrab K."/>
            <person name="Sutthacheep M."/>
            <person name="Yeemin T."/>
            <person name="Harunari E."/>
            <person name="Igarashi Y."/>
            <person name="Sripreechasak P."/>
            <person name="Kanchanasin P."/>
            <person name="Tanasupawat S."/>
            <person name="Phongsopitanun W."/>
        </authorList>
    </citation>
    <scope>NUCLEOTIDE SEQUENCE</scope>
    <source>
        <strain evidence="9">JCM 31032</strain>
    </source>
</reference>
<feature type="transmembrane region" description="Helical" evidence="7">
    <location>
        <begin position="31"/>
        <end position="53"/>
    </location>
</feature>
<dbReference type="Pfam" id="PF05977">
    <property type="entry name" value="MFS_3"/>
    <property type="match status" value="1"/>
</dbReference>
<evidence type="ECO:0000313" key="9">
    <source>
        <dbReference type="EMBL" id="MCD5310581.1"/>
    </source>
</evidence>
<feature type="transmembrane region" description="Helical" evidence="7">
    <location>
        <begin position="187"/>
        <end position="207"/>
    </location>
</feature>
<feature type="transmembrane region" description="Helical" evidence="7">
    <location>
        <begin position="268"/>
        <end position="286"/>
    </location>
</feature>
<accession>A0A9X1NC59</accession>
<keyword evidence="5 7" id="KW-1133">Transmembrane helix</keyword>
<evidence type="ECO:0000259" key="8">
    <source>
        <dbReference type="PROSITE" id="PS50850"/>
    </source>
</evidence>
<dbReference type="GO" id="GO:0005886">
    <property type="term" value="C:plasma membrane"/>
    <property type="evidence" value="ECO:0007669"/>
    <property type="project" value="UniProtKB-SubCell"/>
</dbReference>
<feature type="transmembrane region" description="Helical" evidence="7">
    <location>
        <begin position="336"/>
        <end position="357"/>
    </location>
</feature>
<feature type="domain" description="Major facilitator superfamily (MFS) profile" evidence="8">
    <location>
        <begin position="212"/>
        <end position="437"/>
    </location>
</feature>
<evidence type="ECO:0000256" key="6">
    <source>
        <dbReference type="ARBA" id="ARBA00023136"/>
    </source>
</evidence>
<comment type="caution">
    <text evidence="9">The sequence shown here is derived from an EMBL/GenBank/DDBJ whole genome shotgun (WGS) entry which is preliminary data.</text>
</comment>
<dbReference type="CDD" id="cd06173">
    <property type="entry name" value="MFS_MefA_like"/>
    <property type="match status" value="1"/>
</dbReference>
<dbReference type="SUPFAM" id="SSF103473">
    <property type="entry name" value="MFS general substrate transporter"/>
    <property type="match status" value="1"/>
</dbReference>
<feature type="transmembrane region" description="Helical" evidence="7">
    <location>
        <begin position="238"/>
        <end position="262"/>
    </location>
</feature>
<evidence type="ECO:0000256" key="5">
    <source>
        <dbReference type="ARBA" id="ARBA00022989"/>
    </source>
</evidence>
<name>A0A9X1NC59_9ACTN</name>
<sequence>MKSAPPAPTRLLALLADLTPLRHSRAYRHMWLGTLLSSIGSQLTTVAVGLQVFDLTDSTFSVGLVGLCALGPLIVFGLYGGALVDRFDRRKVIVTSSSGLFAVAVAFTVQAVAGLEQTWLLYLLVAAQSGFFGVNSPARMAILPRLLPPEMLPAANALSGLSSSVGMTLGPLLAGFWVAWFGFAGTYLAEAVLLGIALSTLLALPAMPPVGQVRRAGLASVLEGLNYLRTRPNVRMTFVVDLIAMIFAMPRVLFPALGAVVIGGGAGTTGILGAGIATGAVLAGVFSGPVSRVRRQGLAVIVAITAWGASIVLFGVLVGFAGHLQGSVDGSGPHWLLWPCFAALALSGMADSVSGIFRSTILQTATPDEMRGRLQGVFIVVVAGGPRLGDLVVGSMADLTSESIAALAGGAACIALVLLMAGLQPRFLRYDARHPEP</sequence>
<feature type="transmembrane region" description="Helical" evidence="7">
    <location>
        <begin position="92"/>
        <end position="113"/>
    </location>
</feature>
<proteinExistence type="predicted"/>
<feature type="transmembrane region" description="Helical" evidence="7">
    <location>
        <begin position="119"/>
        <end position="138"/>
    </location>
</feature>
<feature type="transmembrane region" description="Helical" evidence="7">
    <location>
        <begin position="298"/>
        <end position="324"/>
    </location>
</feature>
<dbReference type="PANTHER" id="PTHR23513">
    <property type="entry name" value="INTEGRAL MEMBRANE EFFLUX PROTEIN-RELATED"/>
    <property type="match status" value="1"/>
</dbReference>
<dbReference type="GO" id="GO:0022857">
    <property type="term" value="F:transmembrane transporter activity"/>
    <property type="evidence" value="ECO:0007669"/>
    <property type="project" value="InterPro"/>
</dbReference>
<evidence type="ECO:0000256" key="2">
    <source>
        <dbReference type="ARBA" id="ARBA00022448"/>
    </source>
</evidence>
<dbReference type="InterPro" id="IPR020846">
    <property type="entry name" value="MFS_dom"/>
</dbReference>
<dbReference type="EMBL" id="JAJOMB010000003">
    <property type="protein sequence ID" value="MCD5310581.1"/>
    <property type="molecule type" value="Genomic_DNA"/>
</dbReference>
<feature type="transmembrane region" description="Helical" evidence="7">
    <location>
        <begin position="377"/>
        <end position="397"/>
    </location>
</feature>
<keyword evidence="4 7" id="KW-0812">Transmembrane</keyword>
<feature type="transmembrane region" description="Helical" evidence="7">
    <location>
        <begin position="403"/>
        <end position="423"/>
    </location>
</feature>
<dbReference type="InterPro" id="IPR036259">
    <property type="entry name" value="MFS_trans_sf"/>
</dbReference>
<dbReference type="Proteomes" id="UP001138997">
    <property type="component" value="Unassembled WGS sequence"/>
</dbReference>
<dbReference type="InterPro" id="IPR010290">
    <property type="entry name" value="TM_effector"/>
</dbReference>
<feature type="transmembrane region" description="Helical" evidence="7">
    <location>
        <begin position="158"/>
        <end position="181"/>
    </location>
</feature>
<evidence type="ECO:0000256" key="7">
    <source>
        <dbReference type="SAM" id="Phobius"/>
    </source>
</evidence>
<comment type="subcellular location">
    <subcellularLocation>
        <location evidence="1">Cell inner membrane</location>
        <topology evidence="1">Multi-pass membrane protein</topology>
    </subcellularLocation>
</comment>
<evidence type="ECO:0000256" key="3">
    <source>
        <dbReference type="ARBA" id="ARBA00022475"/>
    </source>
</evidence>
<keyword evidence="2" id="KW-0813">Transport</keyword>
<evidence type="ECO:0000256" key="4">
    <source>
        <dbReference type="ARBA" id="ARBA00022692"/>
    </source>
</evidence>